<dbReference type="Proteomes" id="UP001651158">
    <property type="component" value="Unassembled WGS sequence"/>
</dbReference>
<evidence type="ECO:0000313" key="3">
    <source>
        <dbReference type="Proteomes" id="UP001651158"/>
    </source>
</evidence>
<protein>
    <submittedName>
        <fullName evidence="2">Uncharacterized protein</fullName>
    </submittedName>
</protein>
<sequence length="215" mass="24447">MNGLLTIHLGQYLEPTVIDEIRVAAMLYRGVASTGEVSAALKNVQHYPAFVNVDRDAPAEACSEQMTEFEDGSCPTQATVVPKRPPEPPRINLQIRERIPTPSASHQPFFNGPCVGRELPTPCSPRPILSINMSNRRQRKETRPERPLVAYRGRSVAQPLSRMFEEMEQEYSYGFFDIFNQQQEEIDGFPPWAMWDVYSDGVPTFPTIQSQFWRG</sequence>
<reference evidence="2 3" key="1">
    <citation type="journal article" date="2022" name="Front. Cell. Infect. Microbiol.">
        <title>The Genomes of Two Strains of Taenia crassiceps the Animal Model for the Study of Human Cysticercosis.</title>
        <authorList>
            <person name="Bobes R.J."/>
            <person name="Estrada K."/>
            <person name="Rios-Valencia D.G."/>
            <person name="Calderon-Gallegos A."/>
            <person name="de la Torre P."/>
            <person name="Carrero J.C."/>
            <person name="Sanchez-Flores A."/>
            <person name="Laclette J.P."/>
        </authorList>
    </citation>
    <scope>NUCLEOTIDE SEQUENCE [LARGE SCALE GENOMIC DNA]</scope>
    <source>
        <strain evidence="2">WFUcys</strain>
    </source>
</reference>
<feature type="region of interest" description="Disordered" evidence="1">
    <location>
        <begin position="69"/>
        <end position="90"/>
    </location>
</feature>
<keyword evidence="3" id="KW-1185">Reference proteome</keyword>
<evidence type="ECO:0000313" key="2">
    <source>
        <dbReference type="EMBL" id="KAL5110123.1"/>
    </source>
</evidence>
<accession>A0ABR4QM15</accession>
<gene>
    <name evidence="2" type="ORF">TcWFU_003604</name>
</gene>
<proteinExistence type="predicted"/>
<organism evidence="2 3">
    <name type="scientific">Taenia crassiceps</name>
    <dbReference type="NCBI Taxonomy" id="6207"/>
    <lineage>
        <taxon>Eukaryota</taxon>
        <taxon>Metazoa</taxon>
        <taxon>Spiralia</taxon>
        <taxon>Lophotrochozoa</taxon>
        <taxon>Platyhelminthes</taxon>
        <taxon>Cestoda</taxon>
        <taxon>Eucestoda</taxon>
        <taxon>Cyclophyllidea</taxon>
        <taxon>Taeniidae</taxon>
        <taxon>Taenia</taxon>
    </lineage>
</organism>
<evidence type="ECO:0000256" key="1">
    <source>
        <dbReference type="SAM" id="MobiDB-lite"/>
    </source>
</evidence>
<comment type="caution">
    <text evidence="2">The sequence shown here is derived from an EMBL/GenBank/DDBJ whole genome shotgun (WGS) entry which is preliminary data.</text>
</comment>
<name>A0ABR4QM15_9CEST</name>
<dbReference type="EMBL" id="JAKROA010000002">
    <property type="protein sequence ID" value="KAL5110123.1"/>
    <property type="molecule type" value="Genomic_DNA"/>
</dbReference>